<dbReference type="AlphaFoldDB" id="Q2IXW8"/>
<evidence type="ECO:0000313" key="6">
    <source>
        <dbReference type="Proteomes" id="UP000008809"/>
    </source>
</evidence>
<dbReference type="Pfam" id="PF00440">
    <property type="entry name" value="TetR_N"/>
    <property type="match status" value="1"/>
</dbReference>
<feature type="compositionally biased region" description="Polar residues" evidence="3">
    <location>
        <begin position="1"/>
        <end position="17"/>
    </location>
</feature>
<dbReference type="InterPro" id="IPR009057">
    <property type="entry name" value="Homeodomain-like_sf"/>
</dbReference>
<dbReference type="Gene3D" id="1.10.357.10">
    <property type="entry name" value="Tetracycline Repressor, domain 2"/>
    <property type="match status" value="1"/>
</dbReference>
<evidence type="ECO:0000313" key="5">
    <source>
        <dbReference type="EMBL" id="ABD06942.1"/>
    </source>
</evidence>
<evidence type="ECO:0000256" key="3">
    <source>
        <dbReference type="SAM" id="MobiDB-lite"/>
    </source>
</evidence>
<feature type="region of interest" description="Disordered" evidence="3">
    <location>
        <begin position="1"/>
        <end position="38"/>
    </location>
</feature>
<evidence type="ECO:0000256" key="1">
    <source>
        <dbReference type="ARBA" id="ARBA00023125"/>
    </source>
</evidence>
<evidence type="ECO:0000259" key="4">
    <source>
        <dbReference type="PROSITE" id="PS50977"/>
    </source>
</evidence>
<dbReference type="STRING" id="316058.RPB_2237"/>
<keyword evidence="6" id="KW-1185">Reference proteome</keyword>
<dbReference type="OrthoDB" id="7584337at2"/>
<proteinExistence type="predicted"/>
<dbReference type="PANTHER" id="PTHR30055">
    <property type="entry name" value="HTH-TYPE TRANSCRIPTIONAL REGULATOR RUTR"/>
    <property type="match status" value="1"/>
</dbReference>
<dbReference type="GO" id="GO:0000976">
    <property type="term" value="F:transcription cis-regulatory region binding"/>
    <property type="evidence" value="ECO:0007669"/>
    <property type="project" value="TreeGrafter"/>
</dbReference>
<organism evidence="5 6">
    <name type="scientific">Rhodopseudomonas palustris (strain HaA2)</name>
    <dbReference type="NCBI Taxonomy" id="316058"/>
    <lineage>
        <taxon>Bacteria</taxon>
        <taxon>Pseudomonadati</taxon>
        <taxon>Pseudomonadota</taxon>
        <taxon>Alphaproteobacteria</taxon>
        <taxon>Hyphomicrobiales</taxon>
        <taxon>Nitrobacteraceae</taxon>
        <taxon>Rhodopseudomonas</taxon>
    </lineage>
</organism>
<dbReference type="SUPFAM" id="SSF46689">
    <property type="entry name" value="Homeodomain-like"/>
    <property type="match status" value="1"/>
</dbReference>
<dbReference type="PANTHER" id="PTHR30055:SF223">
    <property type="entry name" value="HTH-TYPE TRANSCRIPTIONAL REGULATOR UIDR"/>
    <property type="match status" value="1"/>
</dbReference>
<feature type="domain" description="HTH tetR-type" evidence="4">
    <location>
        <begin position="36"/>
        <end position="96"/>
    </location>
</feature>
<dbReference type="KEGG" id="rpb:RPB_2237"/>
<gene>
    <name evidence="5" type="ordered locus">RPB_2237</name>
</gene>
<protein>
    <submittedName>
        <fullName evidence="5">Transcriptional regulator, TetR family</fullName>
    </submittedName>
</protein>
<dbReference type="SUPFAM" id="SSF48498">
    <property type="entry name" value="Tetracyclin repressor-like, C-terminal domain"/>
    <property type="match status" value="1"/>
</dbReference>
<dbReference type="EMBL" id="CP000250">
    <property type="protein sequence ID" value="ABD06942.1"/>
    <property type="molecule type" value="Genomic_DNA"/>
</dbReference>
<dbReference type="InterPro" id="IPR036271">
    <property type="entry name" value="Tet_transcr_reg_TetR-rel_C_sf"/>
</dbReference>
<dbReference type="eggNOG" id="COG1309">
    <property type="taxonomic scope" value="Bacteria"/>
</dbReference>
<dbReference type="PROSITE" id="PS50977">
    <property type="entry name" value="HTH_TETR_2"/>
    <property type="match status" value="1"/>
</dbReference>
<dbReference type="PRINTS" id="PR00455">
    <property type="entry name" value="HTHTETR"/>
</dbReference>
<dbReference type="RefSeq" id="WP_011441129.1">
    <property type="nucleotide sequence ID" value="NC_007778.1"/>
</dbReference>
<dbReference type="Pfam" id="PF14246">
    <property type="entry name" value="TetR_C_7"/>
    <property type="match status" value="1"/>
</dbReference>
<dbReference type="HOGENOM" id="CLU_069356_27_4_5"/>
<dbReference type="GO" id="GO:0003700">
    <property type="term" value="F:DNA-binding transcription factor activity"/>
    <property type="evidence" value="ECO:0007669"/>
    <property type="project" value="TreeGrafter"/>
</dbReference>
<dbReference type="Proteomes" id="UP000008809">
    <property type="component" value="Chromosome"/>
</dbReference>
<dbReference type="InterPro" id="IPR001647">
    <property type="entry name" value="HTH_TetR"/>
</dbReference>
<accession>Q2IXW8</accession>
<evidence type="ECO:0000256" key="2">
    <source>
        <dbReference type="PROSITE-ProRule" id="PRU00335"/>
    </source>
</evidence>
<dbReference type="InterPro" id="IPR039536">
    <property type="entry name" value="TetR_C_Proteobacteria"/>
</dbReference>
<keyword evidence="1 2" id="KW-0238">DNA-binding</keyword>
<feature type="DNA-binding region" description="H-T-H motif" evidence="2">
    <location>
        <begin position="59"/>
        <end position="78"/>
    </location>
</feature>
<reference evidence="5 6" key="1">
    <citation type="submission" date="2006-01" db="EMBL/GenBank/DDBJ databases">
        <title>Complete sequence of Rhodopseudomonas palustris HaA2.</title>
        <authorList>
            <consortium name="US DOE Joint Genome Institute"/>
            <person name="Copeland A."/>
            <person name="Lucas S."/>
            <person name="Lapidus A."/>
            <person name="Barry K."/>
            <person name="Detter J.C."/>
            <person name="Glavina T."/>
            <person name="Hammon N."/>
            <person name="Israni S."/>
            <person name="Pitluck S."/>
            <person name="Chain P."/>
            <person name="Malfatti S."/>
            <person name="Shin M."/>
            <person name="Vergez L."/>
            <person name="Schmutz J."/>
            <person name="Larimer F."/>
            <person name="Land M."/>
            <person name="Hauser L."/>
            <person name="Pelletier D.A."/>
            <person name="Kyrpides N."/>
            <person name="Anderson I."/>
            <person name="Oda Y."/>
            <person name="Harwood C.S."/>
            <person name="Richardson P."/>
        </authorList>
    </citation>
    <scope>NUCLEOTIDE SEQUENCE [LARGE SCALE GENOMIC DNA]</scope>
    <source>
        <strain evidence="5 6">HaA2</strain>
    </source>
</reference>
<sequence>MATTANSEQCPLSTTDKTPPPQSAAPRGRPKLQSDEEQRARIADCAMRLFLKKGYGRTTTEDIAAHCRISKQTLYRLFPGKPALFATIVDRHRHSMLALPGDYDALPLDLALERIFNIDIEPAAHDERMALVRLVMVEAHQYPELNEILRRHGAERSHAELAGWLKRRSKQEAIDIGDAMHSAWLLMDMMFGALAFKPFNESSQSRTVDLARHIRRFISVFLNGIRPR</sequence>
<dbReference type="InterPro" id="IPR050109">
    <property type="entry name" value="HTH-type_TetR-like_transc_reg"/>
</dbReference>
<name>Q2IXW8_RHOP2</name>